<evidence type="ECO:0000259" key="1">
    <source>
        <dbReference type="Pfam" id="PF01872"/>
    </source>
</evidence>
<dbReference type="PANTHER" id="PTHR38011:SF12">
    <property type="entry name" value="BIFUNCTIONAL DEAMINASE-REDUCTASE DOMAIN PROTEIN"/>
    <property type="match status" value="1"/>
</dbReference>
<dbReference type="Pfam" id="PF01872">
    <property type="entry name" value="RibD_C"/>
    <property type="match status" value="1"/>
</dbReference>
<name>A0ABV9SDT1_9PSEU</name>
<dbReference type="InterPro" id="IPR050765">
    <property type="entry name" value="Riboflavin_Biosynth_HTPR"/>
</dbReference>
<dbReference type="EMBL" id="JBHSIS010000022">
    <property type="protein sequence ID" value="MFC4858039.1"/>
    <property type="molecule type" value="Genomic_DNA"/>
</dbReference>
<evidence type="ECO:0000313" key="3">
    <source>
        <dbReference type="Proteomes" id="UP001595859"/>
    </source>
</evidence>
<organism evidence="2 3">
    <name type="scientific">Actinophytocola glycyrrhizae</name>
    <dbReference type="NCBI Taxonomy" id="2044873"/>
    <lineage>
        <taxon>Bacteria</taxon>
        <taxon>Bacillati</taxon>
        <taxon>Actinomycetota</taxon>
        <taxon>Actinomycetes</taxon>
        <taxon>Pseudonocardiales</taxon>
        <taxon>Pseudonocardiaceae</taxon>
    </lineage>
</organism>
<gene>
    <name evidence="2" type="ORF">ACFPCV_31455</name>
</gene>
<keyword evidence="3" id="KW-1185">Reference proteome</keyword>
<dbReference type="InterPro" id="IPR024072">
    <property type="entry name" value="DHFR-like_dom_sf"/>
</dbReference>
<sequence length="198" mass="21452">MEERTTMTLVTCDMSMSLDGYVTGPNDSRQNPFGDGADMLHDWLFKDPTDDDRAILREAMANTGAVVMGRRSFDKNEGDGGWGDGGPLGPDFPVFVVTHDAPTESHPDVYRFVTDGVKSAIEQAKAAADGRNVGLHGATVMQQGLPLGLVDEIYVHIVPVLIGGGTRLFETLPAGIRLERISAVATPEATHLRYRVKR</sequence>
<dbReference type="Gene3D" id="3.40.430.10">
    <property type="entry name" value="Dihydrofolate Reductase, subunit A"/>
    <property type="match status" value="1"/>
</dbReference>
<accession>A0ABV9SDT1</accession>
<dbReference type="SUPFAM" id="SSF53597">
    <property type="entry name" value="Dihydrofolate reductase-like"/>
    <property type="match status" value="1"/>
</dbReference>
<evidence type="ECO:0000313" key="2">
    <source>
        <dbReference type="EMBL" id="MFC4858039.1"/>
    </source>
</evidence>
<dbReference type="PANTHER" id="PTHR38011">
    <property type="entry name" value="DIHYDROFOLATE REDUCTASE FAMILY PROTEIN (AFU_ORTHOLOGUE AFUA_8G06820)"/>
    <property type="match status" value="1"/>
</dbReference>
<reference evidence="3" key="1">
    <citation type="journal article" date="2019" name="Int. J. Syst. Evol. Microbiol.">
        <title>The Global Catalogue of Microorganisms (GCM) 10K type strain sequencing project: providing services to taxonomists for standard genome sequencing and annotation.</title>
        <authorList>
            <consortium name="The Broad Institute Genomics Platform"/>
            <consortium name="The Broad Institute Genome Sequencing Center for Infectious Disease"/>
            <person name="Wu L."/>
            <person name="Ma J."/>
        </authorList>
    </citation>
    <scope>NUCLEOTIDE SEQUENCE [LARGE SCALE GENOMIC DNA]</scope>
    <source>
        <strain evidence="3">ZS-22-S1</strain>
    </source>
</reference>
<comment type="caution">
    <text evidence="2">The sequence shown here is derived from an EMBL/GenBank/DDBJ whole genome shotgun (WGS) entry which is preliminary data.</text>
</comment>
<dbReference type="Proteomes" id="UP001595859">
    <property type="component" value="Unassembled WGS sequence"/>
</dbReference>
<protein>
    <submittedName>
        <fullName evidence="2">Dihydrofolate reductase family protein</fullName>
    </submittedName>
</protein>
<dbReference type="InterPro" id="IPR002734">
    <property type="entry name" value="RibDG_C"/>
</dbReference>
<dbReference type="RefSeq" id="WP_378060208.1">
    <property type="nucleotide sequence ID" value="NZ_JBHSIS010000022.1"/>
</dbReference>
<proteinExistence type="predicted"/>
<feature type="domain" description="Bacterial bifunctional deaminase-reductase C-terminal" evidence="1">
    <location>
        <begin position="10"/>
        <end position="187"/>
    </location>
</feature>